<evidence type="ECO:0000313" key="3">
    <source>
        <dbReference type="Proteomes" id="UP001444625"/>
    </source>
</evidence>
<comment type="caution">
    <text evidence="2">The sequence shown here is derived from an EMBL/GenBank/DDBJ whole genome shotgun (WGS) entry which is preliminary data.</text>
</comment>
<dbReference type="EMBL" id="JBDIML010000001">
    <property type="protein sequence ID" value="MEN2766658.1"/>
    <property type="molecule type" value="Genomic_DNA"/>
</dbReference>
<sequence length="50" mass="5692">MKHFILTVLLLTFLFVSGSLVVTANSISSFNEDNEFADPDLNDEEPDPWY</sequence>
<gene>
    <name evidence="2" type="ORF">ABC228_05605</name>
</gene>
<evidence type="ECO:0000256" key="1">
    <source>
        <dbReference type="SAM" id="MobiDB-lite"/>
    </source>
</evidence>
<feature type="compositionally biased region" description="Acidic residues" evidence="1">
    <location>
        <begin position="32"/>
        <end position="50"/>
    </location>
</feature>
<feature type="region of interest" description="Disordered" evidence="1">
    <location>
        <begin position="31"/>
        <end position="50"/>
    </location>
</feature>
<accession>A0ABU9XEF4</accession>
<dbReference type="RefSeq" id="WP_345824103.1">
    <property type="nucleotide sequence ID" value="NZ_JBDIML010000001.1"/>
</dbReference>
<name>A0ABU9XEF4_9BACI</name>
<proteinExistence type="predicted"/>
<dbReference type="Proteomes" id="UP001444625">
    <property type="component" value="Unassembled WGS sequence"/>
</dbReference>
<organism evidence="2 3">
    <name type="scientific">Ornithinibacillus xuwenensis</name>
    <dbReference type="NCBI Taxonomy" id="3144668"/>
    <lineage>
        <taxon>Bacteria</taxon>
        <taxon>Bacillati</taxon>
        <taxon>Bacillota</taxon>
        <taxon>Bacilli</taxon>
        <taxon>Bacillales</taxon>
        <taxon>Bacillaceae</taxon>
        <taxon>Ornithinibacillus</taxon>
    </lineage>
</organism>
<protein>
    <submittedName>
        <fullName evidence="2">Uncharacterized protein</fullName>
    </submittedName>
</protein>
<reference evidence="2 3" key="1">
    <citation type="submission" date="2024-05" db="EMBL/GenBank/DDBJ databases">
        <authorList>
            <person name="Haq I."/>
            <person name="Ullah Z."/>
            <person name="Ahmad R."/>
            <person name="Li M."/>
            <person name="Tong Y."/>
        </authorList>
    </citation>
    <scope>NUCLEOTIDE SEQUENCE [LARGE SCALE GENOMIC DNA]</scope>
    <source>
        <strain evidence="2 3">16A2E</strain>
    </source>
</reference>
<keyword evidence="3" id="KW-1185">Reference proteome</keyword>
<evidence type="ECO:0000313" key="2">
    <source>
        <dbReference type="EMBL" id="MEN2766658.1"/>
    </source>
</evidence>